<dbReference type="Gene3D" id="3.10.10.10">
    <property type="entry name" value="HIV Type 1 Reverse Transcriptase, subunit A, domain 1"/>
    <property type="match status" value="1"/>
</dbReference>
<dbReference type="PANTHER" id="PTHR33050">
    <property type="entry name" value="REVERSE TRANSCRIPTASE DOMAIN-CONTAINING PROTEIN"/>
    <property type="match status" value="1"/>
</dbReference>
<dbReference type="InterPro" id="IPR043502">
    <property type="entry name" value="DNA/RNA_pol_sf"/>
</dbReference>
<dbReference type="InterPro" id="IPR052055">
    <property type="entry name" value="Hepadnavirus_pol/RT"/>
</dbReference>
<dbReference type="Proteomes" id="UP001152795">
    <property type="component" value="Unassembled WGS sequence"/>
</dbReference>
<evidence type="ECO:0000313" key="1">
    <source>
        <dbReference type="EMBL" id="CAB4038197.1"/>
    </source>
</evidence>
<accession>A0A6S7K1P0</accession>
<comment type="caution">
    <text evidence="1">The sequence shown here is derived from an EMBL/GenBank/DDBJ whole genome shotgun (WGS) entry which is preliminary data.</text>
</comment>
<dbReference type="AlphaFoldDB" id="A0A6S7K1P0"/>
<dbReference type="OrthoDB" id="9908684at2759"/>
<organism evidence="1 2">
    <name type="scientific">Paramuricea clavata</name>
    <name type="common">Red gorgonian</name>
    <name type="synonym">Violescent sea-whip</name>
    <dbReference type="NCBI Taxonomy" id="317549"/>
    <lineage>
        <taxon>Eukaryota</taxon>
        <taxon>Metazoa</taxon>
        <taxon>Cnidaria</taxon>
        <taxon>Anthozoa</taxon>
        <taxon>Octocorallia</taxon>
        <taxon>Malacalcyonacea</taxon>
        <taxon>Plexauridae</taxon>
        <taxon>Paramuricea</taxon>
    </lineage>
</organism>
<dbReference type="CDD" id="cd09275">
    <property type="entry name" value="RNase_HI_RT_DIRS1"/>
    <property type="match status" value="1"/>
</dbReference>
<gene>
    <name evidence="1" type="ORF">PACLA_8A017520</name>
</gene>
<dbReference type="Gene3D" id="3.30.70.270">
    <property type="match status" value="1"/>
</dbReference>
<dbReference type="InterPro" id="IPR043128">
    <property type="entry name" value="Rev_trsase/Diguanyl_cyclase"/>
</dbReference>
<sequence length="432" mass="48004">IQGVEIEFLMKPFQLQSPKELTVSSSEECIVDNEITKLMKAVIEPTNPGSGEFISTIFIRPKKDGTFRDAYYTVPVCPNHRKYLKFSWRGQLYHYTCLPNGLASAPRICTKILKPVYASLWNKGHISFGYIDDSYSQDDNFDGCKTNVHDTTTMFDSSGFFPHQTKSVTIPVQQQDMTVSLTSERATKLQTACINWLAKRRLLIHGGAHVIGLMVASFPAVTFAQLFYWAFAYLQWWISNIETSSKPVLASQPDMVIQSDASLLGWGAYSDGKHAGAVAYVNNMGGYQSSECNAIVRQMGIWCIQKNIWVSATHIPGVTNVEADKKSRQFDVHTEWALNDQPVNRCLAKDPGGISRGYTDNTPVAYTTVVPSGNANVGQPPTDFAQNATSTLLTSNHGEAELSSSTKLLTMRQHPLVCRFFVVFAITLYMGC</sequence>
<dbReference type="SUPFAM" id="SSF56672">
    <property type="entry name" value="DNA/RNA polymerases"/>
    <property type="match status" value="1"/>
</dbReference>
<name>A0A6S7K1P0_PARCT</name>
<proteinExistence type="predicted"/>
<feature type="non-terminal residue" evidence="1">
    <location>
        <position position="1"/>
    </location>
</feature>
<protein>
    <submittedName>
        <fullName evidence="1">Uncharacterized protein</fullName>
    </submittedName>
</protein>
<reference evidence="1" key="1">
    <citation type="submission" date="2020-04" db="EMBL/GenBank/DDBJ databases">
        <authorList>
            <person name="Alioto T."/>
            <person name="Alioto T."/>
            <person name="Gomez Garrido J."/>
        </authorList>
    </citation>
    <scope>NUCLEOTIDE SEQUENCE</scope>
    <source>
        <strain evidence="1">A484AB</strain>
    </source>
</reference>
<evidence type="ECO:0000313" key="2">
    <source>
        <dbReference type="Proteomes" id="UP001152795"/>
    </source>
</evidence>
<dbReference type="EMBL" id="CACRXK020023925">
    <property type="protein sequence ID" value="CAB4038197.1"/>
    <property type="molecule type" value="Genomic_DNA"/>
</dbReference>
<keyword evidence="2" id="KW-1185">Reference proteome</keyword>
<dbReference type="PANTHER" id="PTHR33050:SF7">
    <property type="entry name" value="RIBONUCLEASE H"/>
    <property type="match status" value="1"/>
</dbReference>